<dbReference type="Proteomes" id="UP000178429">
    <property type="component" value="Unassembled WGS sequence"/>
</dbReference>
<name>A0A1F8BYJ3_9BACT</name>
<dbReference type="InterPro" id="IPR038695">
    <property type="entry name" value="Saro_0823-like_sf"/>
</dbReference>
<keyword evidence="1" id="KW-1133">Transmembrane helix</keyword>
<feature type="transmembrane region" description="Helical" evidence="1">
    <location>
        <begin position="7"/>
        <end position="25"/>
    </location>
</feature>
<dbReference type="PANTHER" id="PTHR37953:SF1">
    <property type="entry name" value="UPF0127 PROTEIN MJ1496"/>
    <property type="match status" value="1"/>
</dbReference>
<gene>
    <name evidence="2" type="ORF">A2975_02140</name>
</gene>
<sequence>MKEAKNTLLMLAGTAVLLIVIGLFLNPQSSPITLPSLTTKVTPAPENKIVRINDLDITVSLADTPAKRKQGLSGVESLGETEGMLFLFDKENQTSPFWMKDMAFAIDIIWINDGKVAEITENVQPPQAGTRDAELTLYAPNSPYNYVLEVAAGFSKQANITEGDAVVNLGF</sequence>
<evidence type="ECO:0000313" key="2">
    <source>
        <dbReference type="EMBL" id="OGM68970.1"/>
    </source>
</evidence>
<dbReference type="AlphaFoldDB" id="A0A1F8BYJ3"/>
<dbReference type="Pfam" id="PF02643">
    <property type="entry name" value="DUF192"/>
    <property type="match status" value="1"/>
</dbReference>
<keyword evidence="1" id="KW-0472">Membrane</keyword>
<dbReference type="EMBL" id="MGHL01000015">
    <property type="protein sequence ID" value="OGM68970.1"/>
    <property type="molecule type" value="Genomic_DNA"/>
</dbReference>
<dbReference type="Gene3D" id="2.60.120.1140">
    <property type="entry name" value="Protein of unknown function DUF192"/>
    <property type="match status" value="1"/>
</dbReference>
<keyword evidence="1" id="KW-0812">Transmembrane</keyword>
<evidence type="ECO:0000256" key="1">
    <source>
        <dbReference type="SAM" id="Phobius"/>
    </source>
</evidence>
<organism evidence="2 3">
    <name type="scientific">Candidatus Woesebacteria bacterium RIFCSPLOWO2_01_FULL_44_14</name>
    <dbReference type="NCBI Taxonomy" id="1802525"/>
    <lineage>
        <taxon>Bacteria</taxon>
        <taxon>Candidatus Woeseibacteriota</taxon>
    </lineage>
</organism>
<dbReference type="InterPro" id="IPR003795">
    <property type="entry name" value="DUF192"/>
</dbReference>
<dbReference type="PANTHER" id="PTHR37953">
    <property type="entry name" value="UPF0127 PROTEIN MJ1496"/>
    <property type="match status" value="1"/>
</dbReference>
<proteinExistence type="predicted"/>
<protein>
    <recommendedName>
        <fullName evidence="4">DUF192 domain-containing protein</fullName>
    </recommendedName>
</protein>
<evidence type="ECO:0008006" key="4">
    <source>
        <dbReference type="Google" id="ProtNLM"/>
    </source>
</evidence>
<accession>A0A1F8BYJ3</accession>
<reference evidence="2 3" key="1">
    <citation type="journal article" date="2016" name="Nat. Commun.">
        <title>Thousands of microbial genomes shed light on interconnected biogeochemical processes in an aquifer system.</title>
        <authorList>
            <person name="Anantharaman K."/>
            <person name="Brown C.T."/>
            <person name="Hug L.A."/>
            <person name="Sharon I."/>
            <person name="Castelle C.J."/>
            <person name="Probst A.J."/>
            <person name="Thomas B.C."/>
            <person name="Singh A."/>
            <person name="Wilkins M.J."/>
            <person name="Karaoz U."/>
            <person name="Brodie E.L."/>
            <person name="Williams K.H."/>
            <person name="Hubbard S.S."/>
            <person name="Banfield J.F."/>
        </authorList>
    </citation>
    <scope>NUCLEOTIDE SEQUENCE [LARGE SCALE GENOMIC DNA]</scope>
</reference>
<comment type="caution">
    <text evidence="2">The sequence shown here is derived from an EMBL/GenBank/DDBJ whole genome shotgun (WGS) entry which is preliminary data.</text>
</comment>
<evidence type="ECO:0000313" key="3">
    <source>
        <dbReference type="Proteomes" id="UP000178429"/>
    </source>
</evidence>